<accession>A0A2R5GB19</accession>
<proteinExistence type="predicted"/>
<dbReference type="PANTHER" id="PTHR15599">
    <property type="entry name" value="RTDR1"/>
    <property type="match status" value="1"/>
</dbReference>
<gene>
    <name evidence="1" type="ORF">FCC1311_015182</name>
</gene>
<name>A0A2R5GB19_9STRA</name>
<evidence type="ECO:0000313" key="1">
    <source>
        <dbReference type="EMBL" id="GBG25301.1"/>
    </source>
</evidence>
<dbReference type="EMBL" id="BEYU01000012">
    <property type="protein sequence ID" value="GBG25301.1"/>
    <property type="molecule type" value="Genomic_DNA"/>
</dbReference>
<dbReference type="SUPFAM" id="SSF48371">
    <property type="entry name" value="ARM repeat"/>
    <property type="match status" value="1"/>
</dbReference>
<dbReference type="InterPro" id="IPR016024">
    <property type="entry name" value="ARM-type_fold"/>
</dbReference>
<dbReference type="InParanoid" id="A0A2R5GB19"/>
<keyword evidence="2" id="KW-1185">Reference proteome</keyword>
<dbReference type="InterPro" id="IPR042856">
    <property type="entry name" value="RSP14"/>
</dbReference>
<dbReference type="Gene3D" id="1.25.10.10">
    <property type="entry name" value="Leucine-rich Repeat Variant"/>
    <property type="match status" value="2"/>
</dbReference>
<dbReference type="PANTHER" id="PTHR15599:SF1">
    <property type="entry name" value="RADIAL SPOKE HEAD 14 HOMOLOG"/>
    <property type="match status" value="1"/>
</dbReference>
<protein>
    <submittedName>
        <fullName evidence="1">Uncharacterized protein</fullName>
    </submittedName>
</protein>
<dbReference type="AlphaFoldDB" id="A0A2R5GB19"/>
<sequence length="497" mass="53532">MQNTRSQHETSDELCKRHPYYPEDPVNVARFAKEIRPDEVFEAYGDRCFRKLVRVFSNNDLPHEKHVEAANVILDASKAIDKRQDAVTAGTVEIATQRLASASGDVREVAAYVLANLFVLREARTRANKVNAIQALVNLLSDAYGFVRSAASQALATLATSADGIETLCALPSAISSIVRALPDVDGTVGVHQALLQTLCSVSKTAHGVELCLAAHCEQQLMELASVEPLAMVRVATNLSLWPQGRTQLIDIEMMHELGVITRDAGDSELRRLATSCIFALSVHKTAKEQIGSDEVVSESLMQCLSDASKSVQVNAINAIVSASEIPAIQDHFVQLALFEGEVERIFGSAAARSLIPLIREAQRAGPETPIAGPAASLGPAGQPENIIVAAVDVLDALAHVSDEARRDIFDVLHSVETTASLLGHENPLIRRHARELAKALCVDGPSATASRRLRHYILKHADTEGTNVFARIDDALSADPDDLAAAIDGLASLQMY</sequence>
<comment type="caution">
    <text evidence="1">The sequence shown here is derived from an EMBL/GenBank/DDBJ whole genome shotgun (WGS) entry which is preliminary data.</text>
</comment>
<organism evidence="1 2">
    <name type="scientific">Hondaea fermentalgiana</name>
    <dbReference type="NCBI Taxonomy" id="2315210"/>
    <lineage>
        <taxon>Eukaryota</taxon>
        <taxon>Sar</taxon>
        <taxon>Stramenopiles</taxon>
        <taxon>Bigyra</taxon>
        <taxon>Labyrinthulomycetes</taxon>
        <taxon>Thraustochytrida</taxon>
        <taxon>Thraustochytriidae</taxon>
        <taxon>Hondaea</taxon>
    </lineage>
</organism>
<dbReference type="InterPro" id="IPR011989">
    <property type="entry name" value="ARM-like"/>
</dbReference>
<evidence type="ECO:0000313" key="2">
    <source>
        <dbReference type="Proteomes" id="UP000241890"/>
    </source>
</evidence>
<dbReference type="Proteomes" id="UP000241890">
    <property type="component" value="Unassembled WGS sequence"/>
</dbReference>
<reference evidence="1 2" key="1">
    <citation type="submission" date="2017-12" db="EMBL/GenBank/DDBJ databases">
        <title>Sequencing, de novo assembly and annotation of complete genome of a new Thraustochytrid species, strain FCC1311.</title>
        <authorList>
            <person name="Sedici K."/>
            <person name="Godart F."/>
            <person name="Aiese Cigliano R."/>
            <person name="Sanseverino W."/>
            <person name="Barakat M."/>
            <person name="Ortet P."/>
            <person name="Marechal E."/>
            <person name="Cagnac O."/>
            <person name="Amato A."/>
        </authorList>
    </citation>
    <scope>NUCLEOTIDE SEQUENCE [LARGE SCALE GENOMIC DNA]</scope>
</reference>